<protein>
    <submittedName>
        <fullName evidence="1">Uncharacterized protein</fullName>
    </submittedName>
</protein>
<proteinExistence type="predicted"/>
<reference evidence="1" key="2">
    <citation type="submission" date="2017-11" db="EMBL/GenBank/DDBJ databases">
        <title>Coralsnake Venomics: Analyses of Venom Gland Transcriptomes and Proteomes of Six Brazilian Taxa.</title>
        <authorList>
            <person name="Aird S.D."/>
            <person name="Jorge da Silva N."/>
            <person name="Qiu L."/>
            <person name="Villar-Briones A."/>
            <person name="Aparecida-Saddi V."/>
            <person name="Campos-Telles M.P."/>
            <person name="Grau M."/>
            <person name="Mikheyev A.S."/>
        </authorList>
    </citation>
    <scope>NUCLEOTIDE SEQUENCE</scope>
    <source>
        <tissue evidence="1">Venom_gland</tissue>
    </source>
</reference>
<dbReference type="AlphaFoldDB" id="A0A2D4GR55"/>
<reference evidence="1" key="1">
    <citation type="submission" date="2017-07" db="EMBL/GenBank/DDBJ databases">
        <authorList>
            <person name="Mikheyev A."/>
            <person name="Grau M."/>
        </authorList>
    </citation>
    <scope>NUCLEOTIDE SEQUENCE</scope>
    <source>
        <tissue evidence="1">Venom_gland</tissue>
    </source>
</reference>
<evidence type="ECO:0000313" key="1">
    <source>
        <dbReference type="EMBL" id="LAA61976.1"/>
    </source>
</evidence>
<accession>A0A2D4GR55</accession>
<dbReference type="EMBL" id="IACJ01147443">
    <property type="protein sequence ID" value="LAA61976.1"/>
    <property type="molecule type" value="Transcribed_RNA"/>
</dbReference>
<organism evidence="1">
    <name type="scientific">Micrurus corallinus</name>
    <name type="common">Brazilian coral snake</name>
    <dbReference type="NCBI Taxonomy" id="54390"/>
    <lineage>
        <taxon>Eukaryota</taxon>
        <taxon>Metazoa</taxon>
        <taxon>Chordata</taxon>
        <taxon>Craniata</taxon>
        <taxon>Vertebrata</taxon>
        <taxon>Euteleostomi</taxon>
        <taxon>Lepidosauria</taxon>
        <taxon>Squamata</taxon>
        <taxon>Bifurcata</taxon>
        <taxon>Unidentata</taxon>
        <taxon>Episquamata</taxon>
        <taxon>Toxicofera</taxon>
        <taxon>Serpentes</taxon>
        <taxon>Colubroidea</taxon>
        <taxon>Elapidae</taxon>
        <taxon>Elapinae</taxon>
        <taxon>Micrurus</taxon>
    </lineage>
</organism>
<sequence>MTFFKKSITFQDGKEDVFILVVVFSVGSNGHVIWVTPKLMQHPLPFLAHPPTMVDFFVFISEILCTIQNDNPSDCPTAIKMATCELSKPNNCHLQCHRFFGSQSVFCSTNATRCMQCKVWLVTHRSTSFLFQ</sequence>
<name>A0A2D4GR55_MICCO</name>